<dbReference type="Gene3D" id="3.30.40.10">
    <property type="entry name" value="Zinc/RING finger domain, C3HC4 (zinc finger)"/>
    <property type="match status" value="1"/>
</dbReference>
<evidence type="ECO:0000256" key="2">
    <source>
        <dbReference type="ARBA" id="ARBA00022723"/>
    </source>
</evidence>
<dbReference type="SUPFAM" id="SSF57903">
    <property type="entry name" value="FYVE/PHD zinc finger"/>
    <property type="match status" value="1"/>
</dbReference>
<evidence type="ECO:0000313" key="7">
    <source>
        <dbReference type="EMBL" id="CAD7646750.1"/>
    </source>
</evidence>
<keyword evidence="8" id="KW-1185">Reference proteome</keyword>
<dbReference type="InterPro" id="IPR013083">
    <property type="entry name" value="Znf_RING/FYVE/PHD"/>
</dbReference>
<feature type="non-terminal residue" evidence="7">
    <location>
        <position position="238"/>
    </location>
</feature>
<dbReference type="InterPro" id="IPR025766">
    <property type="entry name" value="ADD"/>
</dbReference>
<protein>
    <recommendedName>
        <fullName evidence="6">PHD-type domain-containing protein</fullName>
    </recommendedName>
</protein>
<dbReference type="EMBL" id="CAJPIZ010037796">
    <property type="protein sequence ID" value="CAG2121178.1"/>
    <property type="molecule type" value="Genomic_DNA"/>
</dbReference>
<keyword evidence="3" id="KW-0863">Zinc-finger</keyword>
<feature type="non-terminal residue" evidence="7">
    <location>
        <position position="1"/>
    </location>
</feature>
<keyword evidence="5" id="KW-0539">Nucleus</keyword>
<organism evidence="7">
    <name type="scientific">Medioppia subpectinata</name>
    <dbReference type="NCBI Taxonomy" id="1979941"/>
    <lineage>
        <taxon>Eukaryota</taxon>
        <taxon>Metazoa</taxon>
        <taxon>Ecdysozoa</taxon>
        <taxon>Arthropoda</taxon>
        <taxon>Chelicerata</taxon>
        <taxon>Arachnida</taxon>
        <taxon>Acari</taxon>
        <taxon>Acariformes</taxon>
        <taxon>Sarcoptiformes</taxon>
        <taxon>Oribatida</taxon>
        <taxon>Brachypylina</taxon>
        <taxon>Oppioidea</taxon>
        <taxon>Oppiidae</taxon>
        <taxon>Medioppia</taxon>
    </lineage>
</organism>
<dbReference type="Pfam" id="PF21255">
    <property type="entry name" value="DNMT3_ADD_GATA1-like"/>
    <property type="match status" value="1"/>
</dbReference>
<proteinExistence type="predicted"/>
<dbReference type="InterPro" id="IPR029063">
    <property type="entry name" value="SAM-dependent_MTases_sf"/>
</dbReference>
<sequence length="238" mass="26380">AITQICIACCCDAEALAGNDSKALLEHPIFEGGLCRLCYDNIRVTMYAPGADHKNSFCAICGQLGKLAICENEICHRVYCLKCIDLLVGNGLHLKILEMEKWECFVCKPNLQEIGLLRVRPNWRFNVKILFDPLANTLKSLNAIQEYSNEKKPIRVLSLMDGISSAKLALEKLGLKIDAYYSSESDTNAIEISRNYNKNSIAAMSPIDLVLGSPPPEYSSNASVRKSLIENKGSGHYF</sequence>
<evidence type="ECO:0000256" key="5">
    <source>
        <dbReference type="ARBA" id="ARBA00023242"/>
    </source>
</evidence>
<accession>A0A7R9QI16</accession>
<keyword evidence="4" id="KW-0862">Zinc</keyword>
<dbReference type="Proteomes" id="UP000759131">
    <property type="component" value="Unassembled WGS sequence"/>
</dbReference>
<dbReference type="GO" id="GO:0005634">
    <property type="term" value="C:nucleus"/>
    <property type="evidence" value="ECO:0007669"/>
    <property type="project" value="UniProtKB-SubCell"/>
</dbReference>
<dbReference type="PANTHER" id="PTHR23068:SF25">
    <property type="entry name" value="DNA (CYTOSINE-5)-METHYLTRANSFERASE DRM2"/>
    <property type="match status" value="1"/>
</dbReference>
<evidence type="ECO:0000256" key="3">
    <source>
        <dbReference type="ARBA" id="ARBA00022771"/>
    </source>
</evidence>
<dbReference type="CDD" id="cd11725">
    <property type="entry name" value="ADDz_Dnmt3"/>
    <property type="match status" value="1"/>
</dbReference>
<dbReference type="GO" id="GO:0008270">
    <property type="term" value="F:zinc ion binding"/>
    <property type="evidence" value="ECO:0007669"/>
    <property type="project" value="UniProtKB-KW"/>
</dbReference>
<evidence type="ECO:0000256" key="4">
    <source>
        <dbReference type="ARBA" id="ARBA00022833"/>
    </source>
</evidence>
<comment type="subcellular location">
    <subcellularLocation>
        <location evidence="1">Nucleus</location>
    </subcellularLocation>
</comment>
<keyword evidence="2" id="KW-0479">Metal-binding</keyword>
<evidence type="ECO:0000313" key="8">
    <source>
        <dbReference type="Proteomes" id="UP000759131"/>
    </source>
</evidence>
<gene>
    <name evidence="7" type="ORF">OSB1V03_LOCUS21124</name>
</gene>
<dbReference type="OrthoDB" id="6499322at2759"/>
<dbReference type="InterPro" id="IPR050390">
    <property type="entry name" value="C5-Methyltransferase"/>
</dbReference>
<feature type="domain" description="PHD-type" evidence="6">
    <location>
        <begin position="1"/>
        <end position="136"/>
    </location>
</feature>
<reference evidence="7" key="1">
    <citation type="submission" date="2020-11" db="EMBL/GenBank/DDBJ databases">
        <authorList>
            <person name="Tran Van P."/>
        </authorList>
    </citation>
    <scope>NUCLEOTIDE SEQUENCE</scope>
</reference>
<dbReference type="Gene3D" id="3.40.50.150">
    <property type="entry name" value="Vaccinia Virus protein VP39"/>
    <property type="match status" value="1"/>
</dbReference>
<dbReference type="InterPro" id="IPR049554">
    <property type="entry name" value="DNMT3_ADD_PHD"/>
</dbReference>
<evidence type="ECO:0000259" key="6">
    <source>
        <dbReference type="PROSITE" id="PS51533"/>
    </source>
</evidence>
<evidence type="ECO:0000256" key="1">
    <source>
        <dbReference type="ARBA" id="ARBA00004123"/>
    </source>
</evidence>
<dbReference type="PANTHER" id="PTHR23068">
    <property type="entry name" value="DNA CYTOSINE-5- -METHYLTRANSFERASE 3-RELATED"/>
    <property type="match status" value="1"/>
</dbReference>
<dbReference type="InterPro" id="IPR011011">
    <property type="entry name" value="Znf_FYVE_PHD"/>
</dbReference>
<dbReference type="PROSITE" id="PS51533">
    <property type="entry name" value="ADD"/>
    <property type="match status" value="1"/>
</dbReference>
<dbReference type="GO" id="GO:0010468">
    <property type="term" value="P:regulation of gene expression"/>
    <property type="evidence" value="ECO:0007669"/>
    <property type="project" value="UniProtKB-ARBA"/>
</dbReference>
<dbReference type="EMBL" id="OC892371">
    <property type="protein sequence ID" value="CAD7646750.1"/>
    <property type="molecule type" value="Genomic_DNA"/>
</dbReference>
<name>A0A7R9QI16_9ACAR</name>
<dbReference type="AlphaFoldDB" id="A0A7R9QI16"/>